<organism evidence="3">
    <name type="scientific">bioreactor metagenome</name>
    <dbReference type="NCBI Taxonomy" id="1076179"/>
    <lineage>
        <taxon>unclassified sequences</taxon>
        <taxon>metagenomes</taxon>
        <taxon>ecological metagenomes</taxon>
    </lineage>
</organism>
<dbReference type="InterPro" id="IPR028082">
    <property type="entry name" value="Peripla_BP_I"/>
</dbReference>
<proteinExistence type="predicted"/>
<dbReference type="SUPFAM" id="SSF53822">
    <property type="entry name" value="Periplasmic binding protein-like I"/>
    <property type="match status" value="1"/>
</dbReference>
<gene>
    <name evidence="3" type="ORF">SDC9_96941</name>
</gene>
<dbReference type="InterPro" id="IPR051010">
    <property type="entry name" value="BCAA_transport"/>
</dbReference>
<keyword evidence="1" id="KW-0732">Signal</keyword>
<evidence type="ECO:0000259" key="2">
    <source>
        <dbReference type="Pfam" id="PF13458"/>
    </source>
</evidence>
<evidence type="ECO:0000313" key="3">
    <source>
        <dbReference type="EMBL" id="MPM50205.1"/>
    </source>
</evidence>
<dbReference type="EMBL" id="VSSQ01012863">
    <property type="protein sequence ID" value="MPM50205.1"/>
    <property type="molecule type" value="Genomic_DNA"/>
</dbReference>
<dbReference type="InterPro" id="IPR028081">
    <property type="entry name" value="Leu-bd"/>
</dbReference>
<dbReference type="PROSITE" id="PS51257">
    <property type="entry name" value="PROKAR_LIPOPROTEIN"/>
    <property type="match status" value="1"/>
</dbReference>
<sequence length="403" mass="41782">MRKYLSLVLVLCVAFGMVACTSAPAATGSAAEATDVAAADTAAALAVDTIKIGVVCPISGNSAIAGKYITHGVQVAEQELGGKINIKGTDYPVEFIYMDNEASEEKTTNVFQKLIEEEGVVAIVGPDMSKCALAAGSIAQNAGCPVVCTFATNTAVTEIGDYIFRACFIDPFQGKVAATYCWNAGYKTAAVLFNNADAYATGLTDSFVSSFKALGGSIVASEEYSGSDVKDYNVQLTKLASSNPECLFLPNLLGEMPLQIQQARAVGMTCPIVCGDSADTPEVAAVAGPAVEGVVYVSAFSAESTADAAVKFVQAYTAQHGGESPNSNAELAYEATKMVVYALQNAAELTRTGVRDALATISNLELPSGLITVGADRNPIKGAVIMEYDAAGMSHFVTDVNPN</sequence>
<dbReference type="CDD" id="cd06347">
    <property type="entry name" value="PBP1_ABC_LivK_ligand_binding-like"/>
    <property type="match status" value="1"/>
</dbReference>
<dbReference type="PANTHER" id="PTHR30483">
    <property type="entry name" value="LEUCINE-SPECIFIC-BINDING PROTEIN"/>
    <property type="match status" value="1"/>
</dbReference>
<dbReference type="AlphaFoldDB" id="A0A645AAH5"/>
<dbReference type="PANTHER" id="PTHR30483:SF6">
    <property type="entry name" value="PERIPLASMIC BINDING PROTEIN OF ABC TRANSPORTER FOR NATURAL AMINO ACIDS"/>
    <property type="match status" value="1"/>
</dbReference>
<dbReference type="Pfam" id="PF13458">
    <property type="entry name" value="Peripla_BP_6"/>
    <property type="match status" value="1"/>
</dbReference>
<accession>A0A645AAH5</accession>
<comment type="caution">
    <text evidence="3">The sequence shown here is derived from an EMBL/GenBank/DDBJ whole genome shotgun (WGS) entry which is preliminary data.</text>
</comment>
<feature type="domain" description="Leucine-binding protein" evidence="2">
    <location>
        <begin position="49"/>
        <end position="391"/>
    </location>
</feature>
<evidence type="ECO:0000256" key="1">
    <source>
        <dbReference type="ARBA" id="ARBA00022729"/>
    </source>
</evidence>
<protein>
    <submittedName>
        <fullName evidence="3">Leu/Ile/Val-binding protein</fullName>
    </submittedName>
</protein>
<name>A0A645AAH5_9ZZZZ</name>
<reference evidence="3" key="1">
    <citation type="submission" date="2019-08" db="EMBL/GenBank/DDBJ databases">
        <authorList>
            <person name="Kucharzyk K."/>
            <person name="Murdoch R.W."/>
            <person name="Higgins S."/>
            <person name="Loffler F."/>
        </authorList>
    </citation>
    <scope>NUCLEOTIDE SEQUENCE</scope>
</reference>
<dbReference type="Gene3D" id="3.40.50.2300">
    <property type="match status" value="2"/>
</dbReference>